<proteinExistence type="predicted"/>
<reference evidence="4" key="1">
    <citation type="journal article" date="2019" name="Int. J. Syst. Evol. Microbiol.">
        <title>The Global Catalogue of Microorganisms (GCM) 10K type strain sequencing project: providing services to taxonomists for standard genome sequencing and annotation.</title>
        <authorList>
            <consortium name="The Broad Institute Genomics Platform"/>
            <consortium name="The Broad Institute Genome Sequencing Center for Infectious Disease"/>
            <person name="Wu L."/>
            <person name="Ma J."/>
        </authorList>
    </citation>
    <scope>NUCLEOTIDE SEQUENCE [LARGE SCALE GENOMIC DNA]</scope>
    <source>
        <strain evidence="4">KCTC 3950</strain>
    </source>
</reference>
<sequence>MVRRGKKPLLSKSKVAAGLVSLTISIAAVTGVSYADIDIAGSLLSWYNKKAEISIESLEQAVKSETEIQKEMLKTELQSRLEQSSKEMDAFTEEQTKLRIEAIRQYAAALLEQASVSNEQDKQQLLDKLNAIETSAQQAMDSLMDSYDPPALTFTPSLPAEQVQPGVTGDVYGE</sequence>
<evidence type="ECO:0000313" key="3">
    <source>
        <dbReference type="EMBL" id="MFD2615329.1"/>
    </source>
</evidence>
<evidence type="ECO:0000313" key="4">
    <source>
        <dbReference type="Proteomes" id="UP001597541"/>
    </source>
</evidence>
<dbReference type="EMBL" id="JBHUME010000019">
    <property type="protein sequence ID" value="MFD2615329.1"/>
    <property type="molecule type" value="Genomic_DNA"/>
</dbReference>
<keyword evidence="4" id="KW-1185">Reference proteome</keyword>
<dbReference type="RefSeq" id="WP_377607117.1">
    <property type="nucleotide sequence ID" value="NZ_JBHUME010000019.1"/>
</dbReference>
<dbReference type="Proteomes" id="UP001597541">
    <property type="component" value="Unassembled WGS sequence"/>
</dbReference>
<keyword evidence="1" id="KW-0175">Coiled coil</keyword>
<evidence type="ECO:0000256" key="1">
    <source>
        <dbReference type="SAM" id="Coils"/>
    </source>
</evidence>
<accession>A0ABW5PKF7</accession>
<name>A0ABW5PKF7_9BACL</name>
<gene>
    <name evidence="3" type="ORF">ACFSUF_23280</name>
</gene>
<evidence type="ECO:0000256" key="2">
    <source>
        <dbReference type="SAM" id="MobiDB-lite"/>
    </source>
</evidence>
<evidence type="ECO:0008006" key="5">
    <source>
        <dbReference type="Google" id="ProtNLM"/>
    </source>
</evidence>
<organism evidence="3 4">
    <name type="scientific">Paenibacillus gansuensis</name>
    <dbReference type="NCBI Taxonomy" id="306542"/>
    <lineage>
        <taxon>Bacteria</taxon>
        <taxon>Bacillati</taxon>
        <taxon>Bacillota</taxon>
        <taxon>Bacilli</taxon>
        <taxon>Bacillales</taxon>
        <taxon>Paenibacillaceae</taxon>
        <taxon>Paenibacillus</taxon>
    </lineage>
</organism>
<protein>
    <recommendedName>
        <fullName evidence="5">OmpH family outer membrane protein</fullName>
    </recommendedName>
</protein>
<comment type="caution">
    <text evidence="3">The sequence shown here is derived from an EMBL/GenBank/DDBJ whole genome shotgun (WGS) entry which is preliminary data.</text>
</comment>
<feature type="coiled-coil region" evidence="1">
    <location>
        <begin position="48"/>
        <end position="101"/>
    </location>
</feature>
<feature type="region of interest" description="Disordered" evidence="2">
    <location>
        <begin position="145"/>
        <end position="174"/>
    </location>
</feature>